<gene>
    <name evidence="3" type="ORF">CCMP2556_LOCUS38198</name>
    <name evidence="2" type="ORF">CCMP2556_LOCUS6889</name>
</gene>
<evidence type="ECO:0000313" key="2">
    <source>
        <dbReference type="EMBL" id="CAK9002519.1"/>
    </source>
</evidence>
<dbReference type="Proteomes" id="UP001642484">
    <property type="component" value="Unassembled WGS sequence"/>
</dbReference>
<feature type="transmembrane region" description="Helical" evidence="1">
    <location>
        <begin position="83"/>
        <end position="105"/>
    </location>
</feature>
<keyword evidence="4" id="KW-1185">Reference proteome</keyword>
<protein>
    <submittedName>
        <fullName evidence="3">Uncharacterized protein</fullName>
    </submittedName>
</protein>
<evidence type="ECO:0000313" key="3">
    <source>
        <dbReference type="EMBL" id="CAK9077465.1"/>
    </source>
</evidence>
<keyword evidence="1" id="KW-1133">Transmembrane helix</keyword>
<name>A0ABP0PRY4_9DINO</name>
<comment type="caution">
    <text evidence="3">The sequence shown here is derived from an EMBL/GenBank/DDBJ whole genome shotgun (WGS) entry which is preliminary data.</text>
</comment>
<organism evidence="3 4">
    <name type="scientific">Durusdinium trenchii</name>
    <dbReference type="NCBI Taxonomy" id="1381693"/>
    <lineage>
        <taxon>Eukaryota</taxon>
        <taxon>Sar</taxon>
        <taxon>Alveolata</taxon>
        <taxon>Dinophyceae</taxon>
        <taxon>Suessiales</taxon>
        <taxon>Symbiodiniaceae</taxon>
        <taxon>Durusdinium</taxon>
    </lineage>
</organism>
<sequence>MATKPEELEAEERCRPRPRSRCQLCLCSCCGILILISLAEFILAGVVGLALGMGLSPVLLLLAALYVVLLIRPDAERGPKCRILRILLLVLATPLALVCVILFGLHLQTFFNNPGWDSFPESCRVAGCCRLSLSDPRCREGATMPLLITNATAQEVGQEIRRWAEGKINWPEDCRWVDSKPEAYSVPSMGAISGTFAWVSCSTSAWRFVDDIAWRYGAVTCSQDTGVLVEVHSEQRAGMDDGGHNMYRARFSVGHLQQTFGSSRFVDAC</sequence>
<keyword evidence="1" id="KW-0472">Membrane</keyword>
<feature type="transmembrane region" description="Helical" evidence="1">
    <location>
        <begin position="24"/>
        <end position="43"/>
    </location>
</feature>
<proteinExistence type="predicted"/>
<evidence type="ECO:0000256" key="1">
    <source>
        <dbReference type="SAM" id="Phobius"/>
    </source>
</evidence>
<evidence type="ECO:0000313" key="4">
    <source>
        <dbReference type="Proteomes" id="UP001642484"/>
    </source>
</evidence>
<accession>A0ABP0PRY4</accession>
<keyword evidence="1" id="KW-0812">Transmembrane</keyword>
<reference evidence="3 4" key="1">
    <citation type="submission" date="2024-02" db="EMBL/GenBank/DDBJ databases">
        <authorList>
            <person name="Chen Y."/>
            <person name="Shah S."/>
            <person name="Dougan E. K."/>
            <person name="Thang M."/>
            <person name="Chan C."/>
        </authorList>
    </citation>
    <scope>NUCLEOTIDE SEQUENCE [LARGE SCALE GENOMIC DNA]</scope>
</reference>
<dbReference type="EMBL" id="CAXAMN010023417">
    <property type="protein sequence ID" value="CAK9077465.1"/>
    <property type="molecule type" value="Genomic_DNA"/>
</dbReference>
<feature type="transmembrane region" description="Helical" evidence="1">
    <location>
        <begin position="49"/>
        <end position="71"/>
    </location>
</feature>
<dbReference type="EMBL" id="CAXAMN010003025">
    <property type="protein sequence ID" value="CAK9002519.1"/>
    <property type="molecule type" value="Genomic_DNA"/>
</dbReference>